<feature type="active site" description="Proton acceptor" evidence="1">
    <location>
        <position position="23"/>
    </location>
</feature>
<dbReference type="SUPFAM" id="SSF53756">
    <property type="entry name" value="UDP-Glycosyltransferase/glycogen phosphorylase"/>
    <property type="match status" value="1"/>
</dbReference>
<protein>
    <submittedName>
        <fullName evidence="4">UDP-2,4-diacetamido-2,4, 6-trideoxy-beta-L-altropyranose hydrolase</fullName>
    </submittedName>
</protein>
<feature type="binding site" evidence="2">
    <location>
        <position position="178"/>
    </location>
    <ligand>
        <name>substrate</name>
    </ligand>
</feature>
<dbReference type="InterPro" id="IPR020023">
    <property type="entry name" value="PseG"/>
</dbReference>
<dbReference type="Proteomes" id="UP000196531">
    <property type="component" value="Unassembled WGS sequence"/>
</dbReference>
<sequence>MKKVIVNKVIFRVDSGAHIGIGHLMRCLTLAEGFYDNDFEVFFLTKRHYGHFINIIPNKFNVQVMSNFVEGTDGSEEINDYESWLGNDLAVEINECNEFIKKVGDQDTLLVIDHYGLSHKFESKVISNNIFAIDDIFRSHNCNFLLDQNISASEEKYRSKAVSSNCKYLMGPSFAMLRKDFLPYRESKLSEKSEVKNILVSFGGSDEKCDSLKLVKAFEGVSGIKLHVTVVLKKEHPSYSEINSIGESLEHDFRLIDFCEDFPALMAASDLFIGAGGSTSWERCFLGLPAVIVSSALNQDLICQSLSDKEIVIFLGKSEDVSIELWVNELNKVISGDYCLLKMSSRAKDIVDGLGVSRIVNLVTN</sequence>
<comment type="caution">
    <text evidence="4">The sequence shown here is derived from an EMBL/GenBank/DDBJ whole genome shotgun (WGS) entry which is preliminary data.</text>
</comment>
<keyword evidence="4" id="KW-0378">Hydrolase</keyword>
<gene>
    <name evidence="4" type="ORF">A9Q84_05390</name>
</gene>
<evidence type="ECO:0000256" key="1">
    <source>
        <dbReference type="PIRSR" id="PIRSR620023-1"/>
    </source>
</evidence>
<dbReference type="PANTHER" id="PTHR21015">
    <property type="entry name" value="UDP-N-ACETYLGLUCOSAMINE--N-ACETYLMURAMYL-(PENTAPEPTIDE) PYROPHOSPHORYL-UNDECAPRENOL N-ACETYLGLUCOSAMINE TRANSFERASE 1"/>
    <property type="match status" value="1"/>
</dbReference>
<evidence type="ECO:0000259" key="3">
    <source>
        <dbReference type="Pfam" id="PF04101"/>
    </source>
</evidence>
<feature type="binding site" evidence="2">
    <location>
        <position position="282"/>
    </location>
    <ligand>
        <name>substrate</name>
    </ligand>
</feature>
<accession>A0A1Y5FBH1</accession>
<dbReference type="Pfam" id="PF04101">
    <property type="entry name" value="Glyco_tran_28_C"/>
    <property type="match status" value="1"/>
</dbReference>
<evidence type="ECO:0000313" key="5">
    <source>
        <dbReference type="Proteomes" id="UP000196531"/>
    </source>
</evidence>
<reference evidence="5" key="1">
    <citation type="journal article" date="2017" name="Proc. Natl. Acad. Sci. U.S.A.">
        <title>Simulation of Deepwater Horizon oil plume reveals substrate specialization within a complex community of hydrocarbon-degraders.</title>
        <authorList>
            <person name="Hu P."/>
            <person name="Dubinsky E.A."/>
            <person name="Probst A.J."/>
            <person name="Wang J."/>
            <person name="Sieber C.M.K."/>
            <person name="Tom L.M."/>
            <person name="Gardinali P."/>
            <person name="Banfield J.F."/>
            <person name="Atlas R.M."/>
            <person name="Andersen G.L."/>
        </authorList>
    </citation>
    <scope>NUCLEOTIDE SEQUENCE [LARGE SCALE GENOMIC DNA]</scope>
</reference>
<dbReference type="InterPro" id="IPR007235">
    <property type="entry name" value="Glyco_trans_28_C"/>
</dbReference>
<dbReference type="Gene3D" id="3.40.50.11190">
    <property type="match status" value="1"/>
</dbReference>
<feature type="domain" description="Glycosyl transferase family 28 C-terminal" evidence="3">
    <location>
        <begin position="202"/>
        <end position="297"/>
    </location>
</feature>
<dbReference type="PANTHER" id="PTHR21015:SF22">
    <property type="entry name" value="GLYCOSYLTRANSFERASE"/>
    <property type="match status" value="1"/>
</dbReference>
<dbReference type="GO" id="GO:0016758">
    <property type="term" value="F:hexosyltransferase activity"/>
    <property type="evidence" value="ECO:0007669"/>
    <property type="project" value="InterPro"/>
</dbReference>
<dbReference type="Gene3D" id="3.40.50.2000">
    <property type="entry name" value="Glycogen Phosphorylase B"/>
    <property type="match status" value="1"/>
</dbReference>
<organism evidence="4 5">
    <name type="scientific">Halobacteriovorax marinus</name>
    <dbReference type="NCBI Taxonomy" id="97084"/>
    <lineage>
        <taxon>Bacteria</taxon>
        <taxon>Pseudomonadati</taxon>
        <taxon>Bdellovibrionota</taxon>
        <taxon>Bacteriovoracia</taxon>
        <taxon>Bacteriovoracales</taxon>
        <taxon>Halobacteriovoraceae</taxon>
        <taxon>Halobacteriovorax</taxon>
    </lineage>
</organism>
<evidence type="ECO:0000313" key="4">
    <source>
        <dbReference type="EMBL" id="OUR98848.1"/>
    </source>
</evidence>
<dbReference type="NCBIfam" id="TIGR03590">
    <property type="entry name" value="PseG"/>
    <property type="match status" value="1"/>
</dbReference>
<dbReference type="AlphaFoldDB" id="A0A1Y5FBH1"/>
<dbReference type="GO" id="GO:0016787">
    <property type="term" value="F:hydrolase activity"/>
    <property type="evidence" value="ECO:0007669"/>
    <property type="project" value="UniProtKB-KW"/>
</dbReference>
<evidence type="ECO:0000256" key="2">
    <source>
        <dbReference type="PIRSR" id="PIRSR620023-2"/>
    </source>
</evidence>
<dbReference type="EMBL" id="MAAO01000004">
    <property type="protein sequence ID" value="OUR98848.1"/>
    <property type="molecule type" value="Genomic_DNA"/>
</dbReference>
<name>A0A1Y5FBH1_9BACT</name>
<proteinExistence type="predicted"/>